<name>A0AAJ1F612_9HYPH</name>
<protein>
    <recommendedName>
        <fullName evidence="4">DUF805 domain-containing protein</fullName>
    </recommendedName>
</protein>
<dbReference type="RefSeq" id="WP_250915437.1">
    <property type="nucleotide sequence ID" value="NZ_JAMXLX010000005.1"/>
</dbReference>
<feature type="transmembrane region" description="Helical" evidence="1">
    <location>
        <begin position="12"/>
        <end position="31"/>
    </location>
</feature>
<accession>A0AAJ1F612</accession>
<evidence type="ECO:0000256" key="1">
    <source>
        <dbReference type="SAM" id="Phobius"/>
    </source>
</evidence>
<evidence type="ECO:0000313" key="2">
    <source>
        <dbReference type="EMBL" id="MCO5958490.1"/>
    </source>
</evidence>
<reference evidence="2" key="1">
    <citation type="submission" date="2022-06" db="EMBL/GenBank/DDBJ databases">
        <authorList>
            <person name="Sun Q."/>
        </authorList>
    </citation>
    <scope>NUCLEOTIDE SEQUENCE</scope>
    <source>
        <strain evidence="2">S101</strain>
    </source>
</reference>
<dbReference type="EMBL" id="JAMXLX010000005">
    <property type="protein sequence ID" value="MCO5958490.1"/>
    <property type="molecule type" value="Genomic_DNA"/>
</dbReference>
<evidence type="ECO:0008006" key="4">
    <source>
        <dbReference type="Google" id="ProtNLM"/>
    </source>
</evidence>
<dbReference type="Proteomes" id="UP001155380">
    <property type="component" value="Unassembled WGS sequence"/>
</dbReference>
<evidence type="ECO:0000313" key="3">
    <source>
        <dbReference type="Proteomes" id="UP001155380"/>
    </source>
</evidence>
<dbReference type="AlphaFoldDB" id="A0AAJ1F612"/>
<proteinExistence type="predicted"/>
<sequence>MNDGVFMMGSFSLWHWLIAIAFWFLLFGWPISKILRKAGFSGWWVLLIFVPLANLIGLWVFATAQWPNAPGAHKSSS</sequence>
<keyword evidence="1" id="KW-1133">Transmembrane helix</keyword>
<keyword evidence="1" id="KW-0472">Membrane</keyword>
<gene>
    <name evidence="2" type="ORF">NBH21_17055</name>
</gene>
<comment type="caution">
    <text evidence="2">The sequence shown here is derived from an EMBL/GenBank/DDBJ whole genome shotgun (WGS) entry which is preliminary data.</text>
</comment>
<feature type="transmembrane region" description="Helical" evidence="1">
    <location>
        <begin position="43"/>
        <end position="62"/>
    </location>
</feature>
<organism evidence="2 3">
    <name type="scientific">Ciceribacter sichuanensis</name>
    <dbReference type="NCBI Taxonomy" id="2949647"/>
    <lineage>
        <taxon>Bacteria</taxon>
        <taxon>Pseudomonadati</taxon>
        <taxon>Pseudomonadota</taxon>
        <taxon>Alphaproteobacteria</taxon>
        <taxon>Hyphomicrobiales</taxon>
        <taxon>Rhizobiaceae</taxon>
        <taxon>Ciceribacter</taxon>
    </lineage>
</organism>
<keyword evidence="1" id="KW-0812">Transmembrane</keyword>